<dbReference type="NCBIfam" id="NF038353">
    <property type="entry name" value="FxLYD_dom"/>
    <property type="match status" value="1"/>
</dbReference>
<dbReference type="RefSeq" id="WP_377770453.1">
    <property type="nucleotide sequence ID" value="NZ_JBHUHO010000016.1"/>
</dbReference>
<name>A0ABW4YI49_9BACL</name>
<accession>A0ABW4YI49</accession>
<keyword evidence="4" id="KW-1185">Reference proteome</keyword>
<evidence type="ECO:0000256" key="2">
    <source>
        <dbReference type="SAM" id="Phobius"/>
    </source>
</evidence>
<evidence type="ECO:0000313" key="4">
    <source>
        <dbReference type="Proteomes" id="UP001597362"/>
    </source>
</evidence>
<organism evidence="3 4">
    <name type="scientific">Paenibacillus yanchengensis</name>
    <dbReference type="NCBI Taxonomy" id="2035833"/>
    <lineage>
        <taxon>Bacteria</taxon>
        <taxon>Bacillati</taxon>
        <taxon>Bacillota</taxon>
        <taxon>Bacilli</taxon>
        <taxon>Bacillales</taxon>
        <taxon>Paenibacillaceae</taxon>
        <taxon>Paenibacillus</taxon>
    </lineage>
</organism>
<feature type="transmembrane region" description="Helical" evidence="2">
    <location>
        <begin position="59"/>
        <end position="83"/>
    </location>
</feature>
<dbReference type="Proteomes" id="UP001597362">
    <property type="component" value="Unassembled WGS sequence"/>
</dbReference>
<keyword evidence="2" id="KW-0812">Transmembrane</keyword>
<evidence type="ECO:0000256" key="1">
    <source>
        <dbReference type="SAM" id="Coils"/>
    </source>
</evidence>
<keyword evidence="2" id="KW-1133">Transmembrane helix</keyword>
<sequence>MEPLNEQEAAAIIEQHALAEMQFSMQEHAASQAQWISGESAERRIVEQTTSTTPRKNKLAIGIILSLLLTVTLVAVAALFYYYQHEVEVNNRVLKLQQDARTKALAGEYDEALILLHQASNHRPQFAALLADEEVLYHAIELEELLQGAEQSIEEGSTVEAEQQLDQARSRLTGRKEPLYFKLRSKLDELTVGLKVQKLSRELQFTNSIGRITEQLHTVSTLGGDEAAVLKESMLEKLVELSSSEAANLLKKKNYSKALETIDVALQFTQGNKALDLLRKQVVDAQRQYEQAEQQRIEQAMQKAAEEDLINQTAAVEVIHIEHTFDEFGNMTIEGLLRNQATRPIHTIEVQFTVYDLEGNELDSGSAKVTPDFVEAGEQMVFTSTIYGAFWQECKVVVDHATWYLE</sequence>
<gene>
    <name evidence="3" type="ORF">ACFSJH_06415</name>
</gene>
<keyword evidence="1" id="KW-0175">Coiled coil</keyword>
<proteinExistence type="predicted"/>
<protein>
    <submittedName>
        <fullName evidence="3">FxLYD domain-containing protein</fullName>
    </submittedName>
</protein>
<keyword evidence="2" id="KW-0472">Membrane</keyword>
<reference evidence="4" key="1">
    <citation type="journal article" date="2019" name="Int. J. Syst. Evol. Microbiol.">
        <title>The Global Catalogue of Microorganisms (GCM) 10K type strain sequencing project: providing services to taxonomists for standard genome sequencing and annotation.</title>
        <authorList>
            <consortium name="The Broad Institute Genomics Platform"/>
            <consortium name="The Broad Institute Genome Sequencing Center for Infectious Disease"/>
            <person name="Wu L."/>
            <person name="Ma J."/>
        </authorList>
    </citation>
    <scope>NUCLEOTIDE SEQUENCE [LARGE SCALE GENOMIC DNA]</scope>
    <source>
        <strain evidence="4">GH52</strain>
    </source>
</reference>
<comment type="caution">
    <text evidence="3">The sequence shown here is derived from an EMBL/GenBank/DDBJ whole genome shotgun (WGS) entry which is preliminary data.</text>
</comment>
<feature type="coiled-coil region" evidence="1">
    <location>
        <begin position="275"/>
        <end position="302"/>
    </location>
</feature>
<evidence type="ECO:0000313" key="3">
    <source>
        <dbReference type="EMBL" id="MFD2115366.1"/>
    </source>
</evidence>
<dbReference type="InterPro" id="IPR047676">
    <property type="entry name" value="FxLYD_dom"/>
</dbReference>
<dbReference type="EMBL" id="JBHUHO010000016">
    <property type="protein sequence ID" value="MFD2115366.1"/>
    <property type="molecule type" value="Genomic_DNA"/>
</dbReference>